<evidence type="ECO:0000313" key="3">
    <source>
        <dbReference type="Proteomes" id="UP000829196"/>
    </source>
</evidence>
<name>A0A8T3AAK3_DENNO</name>
<comment type="caution">
    <text evidence="2">The sequence shown here is derived from an EMBL/GenBank/DDBJ whole genome shotgun (WGS) entry which is preliminary data.</text>
</comment>
<evidence type="ECO:0000313" key="2">
    <source>
        <dbReference type="EMBL" id="KAI0493064.1"/>
    </source>
</evidence>
<evidence type="ECO:0000256" key="1">
    <source>
        <dbReference type="SAM" id="Phobius"/>
    </source>
</evidence>
<dbReference type="Proteomes" id="UP000829196">
    <property type="component" value="Unassembled WGS sequence"/>
</dbReference>
<reference evidence="2" key="1">
    <citation type="journal article" date="2022" name="Front. Genet.">
        <title>Chromosome-Scale Assembly of the Dendrobium nobile Genome Provides Insights Into the Molecular Mechanism of the Biosynthesis of the Medicinal Active Ingredient of Dendrobium.</title>
        <authorList>
            <person name="Xu Q."/>
            <person name="Niu S.-C."/>
            <person name="Li K.-L."/>
            <person name="Zheng P.-J."/>
            <person name="Zhang X.-J."/>
            <person name="Jia Y."/>
            <person name="Liu Y."/>
            <person name="Niu Y.-X."/>
            <person name="Yu L.-H."/>
            <person name="Chen D.-F."/>
            <person name="Zhang G.-Q."/>
        </authorList>
    </citation>
    <scope>NUCLEOTIDE SEQUENCE</scope>
    <source>
        <tissue evidence="2">Leaf</tissue>
    </source>
</reference>
<proteinExistence type="predicted"/>
<accession>A0A8T3AAK3</accession>
<sequence>MLAASDISFLPETHGILEFFLINLVHISVTGFLIFVLFSLRKSLCFEVTWWCDFRVVLCVEFDYVDQFDYSVVSDLKACCVSWGSRWFTPCLGSDAFTQIFFKYNVTALCTRAPQL</sequence>
<keyword evidence="3" id="KW-1185">Reference proteome</keyword>
<keyword evidence="1" id="KW-1133">Transmembrane helix</keyword>
<organism evidence="2 3">
    <name type="scientific">Dendrobium nobile</name>
    <name type="common">Orchid</name>
    <dbReference type="NCBI Taxonomy" id="94219"/>
    <lineage>
        <taxon>Eukaryota</taxon>
        <taxon>Viridiplantae</taxon>
        <taxon>Streptophyta</taxon>
        <taxon>Embryophyta</taxon>
        <taxon>Tracheophyta</taxon>
        <taxon>Spermatophyta</taxon>
        <taxon>Magnoliopsida</taxon>
        <taxon>Liliopsida</taxon>
        <taxon>Asparagales</taxon>
        <taxon>Orchidaceae</taxon>
        <taxon>Epidendroideae</taxon>
        <taxon>Malaxideae</taxon>
        <taxon>Dendrobiinae</taxon>
        <taxon>Dendrobium</taxon>
    </lineage>
</organism>
<keyword evidence="1" id="KW-0472">Membrane</keyword>
<keyword evidence="1" id="KW-0812">Transmembrane</keyword>
<gene>
    <name evidence="2" type="ORF">KFK09_027340</name>
</gene>
<dbReference type="EMBL" id="JAGYWB010000018">
    <property type="protein sequence ID" value="KAI0493064.1"/>
    <property type="molecule type" value="Genomic_DNA"/>
</dbReference>
<dbReference type="AlphaFoldDB" id="A0A8T3AAK3"/>
<feature type="transmembrane region" description="Helical" evidence="1">
    <location>
        <begin position="20"/>
        <end position="40"/>
    </location>
</feature>
<protein>
    <submittedName>
        <fullName evidence="2">Uncharacterized protein</fullName>
    </submittedName>
</protein>